<reference evidence="3 4" key="1">
    <citation type="submission" date="2019-10" db="EMBL/GenBank/DDBJ databases">
        <title>Cognatihalovulum marinum gen. nov. sp. nov., a new member of the family Rhodobacteraceae isolated from deep seawater of the Northwest Indian Ocean.</title>
        <authorList>
            <person name="Ruan C."/>
            <person name="Wang J."/>
            <person name="Zheng X."/>
            <person name="Song L."/>
            <person name="Zhu Y."/>
            <person name="Huang Y."/>
            <person name="Lu Z."/>
            <person name="Du W."/>
            <person name="Huang L."/>
            <person name="Dai X."/>
        </authorList>
    </citation>
    <scope>NUCLEOTIDE SEQUENCE [LARGE SCALE GENOMIC DNA]</scope>
    <source>
        <strain evidence="3 4">2CG4</strain>
    </source>
</reference>
<dbReference type="Proteomes" id="UP000474957">
    <property type="component" value="Unassembled WGS sequence"/>
</dbReference>
<evidence type="ECO:0000256" key="1">
    <source>
        <dbReference type="ARBA" id="ARBA00006484"/>
    </source>
</evidence>
<dbReference type="InterPro" id="IPR002347">
    <property type="entry name" value="SDR_fam"/>
</dbReference>
<name>A0A6L5Z2W4_9RHOB</name>
<protein>
    <submittedName>
        <fullName evidence="3">SDR family oxidoreductase</fullName>
    </submittedName>
</protein>
<organism evidence="3 4">
    <name type="scientific">Halovulum marinum</name>
    <dbReference type="NCBI Taxonomy" id="2662447"/>
    <lineage>
        <taxon>Bacteria</taxon>
        <taxon>Pseudomonadati</taxon>
        <taxon>Pseudomonadota</taxon>
        <taxon>Alphaproteobacteria</taxon>
        <taxon>Rhodobacterales</taxon>
        <taxon>Paracoccaceae</taxon>
        <taxon>Halovulum</taxon>
    </lineage>
</organism>
<sequence length="242" mass="24720">MTGRMLILGGAGGIGRCLVEMARDRGWQVAIADLETSLERHPVPEGVTACGFALADPKGLDNALESAGAGLDAFVNLAGYAAPSAPLAAIDDQGWDEVISGNLGTAFRAARAVAPRLREGGAIVNTGSGLGSHARPGYGAYAVAKAGIAALTRQLATEMSPHIRVNCVAPAAVDTAFLRGGTGHGDETAPPRLDFEAYAAGNPMRRLAVPKDVAGPILFLTSPDSAYITGQTLHVNGGAYMT</sequence>
<dbReference type="InterPro" id="IPR020904">
    <property type="entry name" value="Sc_DH/Rdtase_CS"/>
</dbReference>
<comment type="similarity">
    <text evidence="1">Belongs to the short-chain dehydrogenases/reductases (SDR) family.</text>
</comment>
<evidence type="ECO:0000313" key="4">
    <source>
        <dbReference type="Proteomes" id="UP000474957"/>
    </source>
</evidence>
<keyword evidence="4" id="KW-1185">Reference proteome</keyword>
<keyword evidence="2" id="KW-0560">Oxidoreductase</keyword>
<evidence type="ECO:0000313" key="3">
    <source>
        <dbReference type="EMBL" id="MSU90913.1"/>
    </source>
</evidence>
<dbReference type="EMBL" id="WIND01000013">
    <property type="protein sequence ID" value="MSU90913.1"/>
    <property type="molecule type" value="Genomic_DNA"/>
</dbReference>
<dbReference type="AlphaFoldDB" id="A0A6L5Z2W4"/>
<dbReference type="InterPro" id="IPR051122">
    <property type="entry name" value="SDR_DHRS6-like"/>
</dbReference>
<dbReference type="PANTHER" id="PTHR43477:SF1">
    <property type="entry name" value="DIHYDROANTICAPSIN 7-DEHYDROGENASE"/>
    <property type="match status" value="1"/>
</dbReference>
<dbReference type="PANTHER" id="PTHR43477">
    <property type="entry name" value="DIHYDROANTICAPSIN 7-DEHYDROGENASE"/>
    <property type="match status" value="1"/>
</dbReference>
<evidence type="ECO:0000256" key="2">
    <source>
        <dbReference type="ARBA" id="ARBA00023002"/>
    </source>
</evidence>
<dbReference type="PRINTS" id="PR00081">
    <property type="entry name" value="GDHRDH"/>
</dbReference>
<proteinExistence type="inferred from homology"/>
<accession>A0A6L5Z2W4</accession>
<dbReference type="Gene3D" id="3.40.50.720">
    <property type="entry name" value="NAD(P)-binding Rossmann-like Domain"/>
    <property type="match status" value="1"/>
</dbReference>
<dbReference type="InterPro" id="IPR036291">
    <property type="entry name" value="NAD(P)-bd_dom_sf"/>
</dbReference>
<dbReference type="Pfam" id="PF13561">
    <property type="entry name" value="adh_short_C2"/>
    <property type="match status" value="1"/>
</dbReference>
<dbReference type="SUPFAM" id="SSF51735">
    <property type="entry name" value="NAD(P)-binding Rossmann-fold domains"/>
    <property type="match status" value="1"/>
</dbReference>
<dbReference type="PRINTS" id="PR00080">
    <property type="entry name" value="SDRFAMILY"/>
</dbReference>
<gene>
    <name evidence="3" type="ORF">GE300_15040</name>
</gene>
<comment type="caution">
    <text evidence="3">The sequence shown here is derived from an EMBL/GenBank/DDBJ whole genome shotgun (WGS) entry which is preliminary data.</text>
</comment>
<dbReference type="CDD" id="cd05233">
    <property type="entry name" value="SDR_c"/>
    <property type="match status" value="1"/>
</dbReference>
<dbReference type="PROSITE" id="PS00061">
    <property type="entry name" value="ADH_SHORT"/>
    <property type="match status" value="1"/>
</dbReference>
<dbReference type="GO" id="GO:0016491">
    <property type="term" value="F:oxidoreductase activity"/>
    <property type="evidence" value="ECO:0007669"/>
    <property type="project" value="UniProtKB-KW"/>
</dbReference>